<evidence type="ECO:0000313" key="1">
    <source>
        <dbReference type="EMBL" id="EYE96867.1"/>
    </source>
</evidence>
<gene>
    <name evidence="1" type="ORF">EURHEDRAFT_410667</name>
</gene>
<name>A0A017SIT1_ASPRC</name>
<reference evidence="2" key="1">
    <citation type="journal article" date="2014" name="Nat. Commun.">
        <title>Genomic adaptations of the halophilic Dead Sea filamentous fungus Eurotium rubrum.</title>
        <authorList>
            <person name="Kis-Papo T."/>
            <person name="Weig A.R."/>
            <person name="Riley R."/>
            <person name="Persoh D."/>
            <person name="Salamov A."/>
            <person name="Sun H."/>
            <person name="Lipzen A."/>
            <person name="Wasser S.P."/>
            <person name="Rambold G."/>
            <person name="Grigoriev I.V."/>
            <person name="Nevo E."/>
        </authorList>
    </citation>
    <scope>NUCLEOTIDE SEQUENCE [LARGE SCALE GENOMIC DNA]</scope>
    <source>
        <strain evidence="2">CBS 135680</strain>
    </source>
</reference>
<accession>A0A017SIT1</accession>
<dbReference type="OrthoDB" id="4517458at2759"/>
<dbReference type="AlphaFoldDB" id="A0A017SIT1"/>
<evidence type="ECO:0000313" key="2">
    <source>
        <dbReference type="Proteomes" id="UP000019804"/>
    </source>
</evidence>
<dbReference type="Proteomes" id="UP000019804">
    <property type="component" value="Unassembled WGS sequence"/>
</dbReference>
<keyword evidence="2" id="KW-1185">Reference proteome</keyword>
<proteinExistence type="predicted"/>
<sequence>MIDLAWANDSMLAHGISSEVATDFPPLADHEPVISTISWDTQCPPKDIPPFRWSTHNEERF</sequence>
<protein>
    <recommendedName>
        <fullName evidence="3">Endonuclease/exonuclease/phosphatase domain-containing protein</fullName>
    </recommendedName>
</protein>
<dbReference type="RefSeq" id="XP_040640555.1">
    <property type="nucleotide sequence ID" value="XM_040781414.1"/>
</dbReference>
<dbReference type="HOGENOM" id="CLU_2922235_0_0_1"/>
<evidence type="ECO:0008006" key="3">
    <source>
        <dbReference type="Google" id="ProtNLM"/>
    </source>
</evidence>
<dbReference type="EMBL" id="KK088417">
    <property type="protein sequence ID" value="EYE96867.1"/>
    <property type="molecule type" value="Genomic_DNA"/>
</dbReference>
<dbReference type="STRING" id="1388766.A0A017SIT1"/>
<dbReference type="GeneID" id="63696538"/>
<organism evidence="1 2">
    <name type="scientific">Aspergillus ruber (strain CBS 135680)</name>
    <dbReference type="NCBI Taxonomy" id="1388766"/>
    <lineage>
        <taxon>Eukaryota</taxon>
        <taxon>Fungi</taxon>
        <taxon>Dikarya</taxon>
        <taxon>Ascomycota</taxon>
        <taxon>Pezizomycotina</taxon>
        <taxon>Eurotiomycetes</taxon>
        <taxon>Eurotiomycetidae</taxon>
        <taxon>Eurotiales</taxon>
        <taxon>Aspergillaceae</taxon>
        <taxon>Aspergillus</taxon>
        <taxon>Aspergillus subgen. Aspergillus</taxon>
    </lineage>
</organism>